<dbReference type="GO" id="GO:0061710">
    <property type="term" value="F:L-threonylcarbamoyladenylate synthase"/>
    <property type="evidence" value="ECO:0007669"/>
    <property type="project" value="UniProtKB-EC"/>
</dbReference>
<dbReference type="PANTHER" id="PTHR17490:SF16">
    <property type="entry name" value="THREONYLCARBAMOYL-AMP SYNTHASE"/>
    <property type="match status" value="1"/>
</dbReference>
<dbReference type="GO" id="GO:0005737">
    <property type="term" value="C:cytoplasm"/>
    <property type="evidence" value="ECO:0007669"/>
    <property type="project" value="UniProtKB-SubCell"/>
</dbReference>
<evidence type="ECO:0000256" key="1">
    <source>
        <dbReference type="ARBA" id="ARBA00004496"/>
    </source>
</evidence>
<evidence type="ECO:0000313" key="14">
    <source>
        <dbReference type="Proteomes" id="UP000233256"/>
    </source>
</evidence>
<dbReference type="SUPFAM" id="SSF55821">
    <property type="entry name" value="YrdC/RibB"/>
    <property type="match status" value="1"/>
</dbReference>
<evidence type="ECO:0000256" key="3">
    <source>
        <dbReference type="ARBA" id="ARBA00012584"/>
    </source>
</evidence>
<accession>A0A2N1PVD8</accession>
<comment type="subcellular location">
    <subcellularLocation>
        <location evidence="1">Cytoplasm</location>
    </subcellularLocation>
</comment>
<comment type="caution">
    <text evidence="13">The sequence shown here is derived from an EMBL/GenBank/DDBJ whole genome shotgun (WGS) entry which is preliminary data.</text>
</comment>
<dbReference type="EMBL" id="PGXC01000001">
    <property type="protein sequence ID" value="PKK92262.1"/>
    <property type="molecule type" value="Genomic_DNA"/>
</dbReference>
<evidence type="ECO:0000256" key="10">
    <source>
        <dbReference type="ARBA" id="ARBA00029774"/>
    </source>
</evidence>
<keyword evidence="4" id="KW-0963">Cytoplasm</keyword>
<dbReference type="EC" id="2.7.7.87" evidence="3"/>
<evidence type="ECO:0000256" key="7">
    <source>
        <dbReference type="ARBA" id="ARBA00022695"/>
    </source>
</evidence>
<dbReference type="InterPro" id="IPR006070">
    <property type="entry name" value="Sua5-like_dom"/>
</dbReference>
<gene>
    <name evidence="13" type="ORF">CVV64_02280</name>
</gene>
<evidence type="ECO:0000256" key="2">
    <source>
        <dbReference type="ARBA" id="ARBA00007663"/>
    </source>
</evidence>
<dbReference type="GO" id="GO:0000049">
    <property type="term" value="F:tRNA binding"/>
    <property type="evidence" value="ECO:0007669"/>
    <property type="project" value="TreeGrafter"/>
</dbReference>
<dbReference type="PROSITE" id="PS51163">
    <property type="entry name" value="YRDC"/>
    <property type="match status" value="1"/>
</dbReference>
<proteinExistence type="inferred from homology"/>
<dbReference type="GO" id="GO:0006450">
    <property type="term" value="P:regulation of translational fidelity"/>
    <property type="evidence" value="ECO:0007669"/>
    <property type="project" value="TreeGrafter"/>
</dbReference>
<keyword evidence="8" id="KW-0547">Nucleotide-binding</keyword>
<protein>
    <recommendedName>
        <fullName evidence="10">L-threonylcarbamoyladenylate synthase</fullName>
        <ecNumber evidence="3">2.7.7.87</ecNumber>
    </recommendedName>
    <alternativeName>
        <fullName evidence="10">L-threonylcarbamoyladenylate synthase</fullName>
    </alternativeName>
</protein>
<reference evidence="13 14" key="1">
    <citation type="journal article" date="2017" name="ISME J.">
        <title>Potential for microbial H2 and metal transformations associated with novel bacteria and archaea in deep terrestrial subsurface sediments.</title>
        <authorList>
            <person name="Hernsdorf A.W."/>
            <person name="Amano Y."/>
            <person name="Miyakawa K."/>
            <person name="Ise K."/>
            <person name="Suzuki Y."/>
            <person name="Anantharaman K."/>
            <person name="Probst A."/>
            <person name="Burstein D."/>
            <person name="Thomas B.C."/>
            <person name="Banfield J.F."/>
        </authorList>
    </citation>
    <scope>NUCLEOTIDE SEQUENCE [LARGE SCALE GENOMIC DNA]</scope>
    <source>
        <strain evidence="13">HGW-Wallbacteria-1</strain>
    </source>
</reference>
<keyword evidence="5" id="KW-0808">Transferase</keyword>
<evidence type="ECO:0000259" key="12">
    <source>
        <dbReference type="PROSITE" id="PS51163"/>
    </source>
</evidence>
<organism evidence="13 14">
    <name type="scientific">Candidatus Wallbacteria bacterium HGW-Wallbacteria-1</name>
    <dbReference type="NCBI Taxonomy" id="2013854"/>
    <lineage>
        <taxon>Bacteria</taxon>
        <taxon>Candidatus Walliibacteriota</taxon>
    </lineage>
</organism>
<evidence type="ECO:0000256" key="9">
    <source>
        <dbReference type="ARBA" id="ARBA00022840"/>
    </source>
</evidence>
<name>A0A2N1PVD8_9BACT</name>
<evidence type="ECO:0000313" key="13">
    <source>
        <dbReference type="EMBL" id="PKK92262.1"/>
    </source>
</evidence>
<evidence type="ECO:0000256" key="6">
    <source>
        <dbReference type="ARBA" id="ARBA00022694"/>
    </source>
</evidence>
<dbReference type="PANTHER" id="PTHR17490">
    <property type="entry name" value="SUA5"/>
    <property type="match status" value="1"/>
</dbReference>
<dbReference type="GO" id="GO:0005524">
    <property type="term" value="F:ATP binding"/>
    <property type="evidence" value="ECO:0007669"/>
    <property type="project" value="UniProtKB-KW"/>
</dbReference>
<evidence type="ECO:0000256" key="4">
    <source>
        <dbReference type="ARBA" id="ARBA00022490"/>
    </source>
</evidence>
<dbReference type="GO" id="GO:0003725">
    <property type="term" value="F:double-stranded RNA binding"/>
    <property type="evidence" value="ECO:0007669"/>
    <property type="project" value="InterPro"/>
</dbReference>
<evidence type="ECO:0000256" key="11">
    <source>
        <dbReference type="ARBA" id="ARBA00048366"/>
    </source>
</evidence>
<dbReference type="Gene3D" id="3.90.870.10">
    <property type="entry name" value="DHBP synthase"/>
    <property type="match status" value="1"/>
</dbReference>
<dbReference type="GO" id="GO:0008033">
    <property type="term" value="P:tRNA processing"/>
    <property type="evidence" value="ECO:0007669"/>
    <property type="project" value="UniProtKB-KW"/>
</dbReference>
<dbReference type="AlphaFoldDB" id="A0A2N1PVD8"/>
<comment type="catalytic activity">
    <reaction evidence="11">
        <text>L-threonine + hydrogencarbonate + ATP = L-threonylcarbamoyladenylate + diphosphate + H2O</text>
        <dbReference type="Rhea" id="RHEA:36407"/>
        <dbReference type="ChEBI" id="CHEBI:15377"/>
        <dbReference type="ChEBI" id="CHEBI:17544"/>
        <dbReference type="ChEBI" id="CHEBI:30616"/>
        <dbReference type="ChEBI" id="CHEBI:33019"/>
        <dbReference type="ChEBI" id="CHEBI:57926"/>
        <dbReference type="ChEBI" id="CHEBI:73682"/>
        <dbReference type="EC" id="2.7.7.87"/>
    </reaction>
</comment>
<keyword evidence="7" id="KW-0548">Nucleotidyltransferase</keyword>
<feature type="domain" description="YrdC-like" evidence="12">
    <location>
        <begin position="7"/>
        <end position="197"/>
    </location>
</feature>
<dbReference type="InterPro" id="IPR017945">
    <property type="entry name" value="DHBP_synth_RibB-like_a/b_dom"/>
</dbReference>
<dbReference type="InterPro" id="IPR050156">
    <property type="entry name" value="TC-AMP_synthase_SUA5"/>
</dbReference>
<keyword evidence="9" id="KW-0067">ATP-binding</keyword>
<evidence type="ECO:0000256" key="8">
    <source>
        <dbReference type="ARBA" id="ARBA00022741"/>
    </source>
</evidence>
<evidence type="ECO:0000256" key="5">
    <source>
        <dbReference type="ARBA" id="ARBA00022679"/>
    </source>
</evidence>
<comment type="similarity">
    <text evidence="2">Belongs to the SUA5 family.</text>
</comment>
<dbReference type="Proteomes" id="UP000233256">
    <property type="component" value="Unassembled WGS sequence"/>
</dbReference>
<dbReference type="Pfam" id="PF01300">
    <property type="entry name" value="Sua5_yciO_yrdC"/>
    <property type="match status" value="1"/>
</dbReference>
<keyword evidence="6" id="KW-0819">tRNA processing</keyword>
<sequence length="210" mass="23056">MNFQSTSSAILRASQIICNGGIALFPTDTVYGLCSLPSDKSALERIYSLKGRPREKLMGLYLSDPFELNQWVEADDTLLKTVISRLPGPYTFILNRKSSLPSELPEPFFGPTLGIRCPAQMETLSLIRSCGGSLAGTSANLSGAPDVWLARNLDPKIRNGVDFLLESSMECDLNSHKIPSTIIDLTEHRRIIRMGAGPVDKELEELITSL</sequence>